<dbReference type="GO" id="GO:0016829">
    <property type="term" value="F:lyase activity"/>
    <property type="evidence" value="ECO:0007669"/>
    <property type="project" value="UniProtKB-KW"/>
</dbReference>
<organism evidence="2 3">
    <name type="scientific">Tenuibacillus multivorans</name>
    <dbReference type="NCBI Taxonomy" id="237069"/>
    <lineage>
        <taxon>Bacteria</taxon>
        <taxon>Bacillati</taxon>
        <taxon>Bacillota</taxon>
        <taxon>Bacilli</taxon>
        <taxon>Bacillales</taxon>
        <taxon>Bacillaceae</taxon>
        <taxon>Tenuibacillus</taxon>
    </lineage>
</organism>
<dbReference type="RefSeq" id="WP_093856624.1">
    <property type="nucleotide sequence ID" value="NZ_BJVZ01000013.1"/>
</dbReference>
<name>A0A1H0B2V9_9BACI</name>
<keyword evidence="2" id="KW-0456">Lyase</keyword>
<feature type="domain" description="VOC" evidence="1">
    <location>
        <begin position="4"/>
        <end position="116"/>
    </location>
</feature>
<dbReference type="STRING" id="237069.SAMN05216498_2185"/>
<dbReference type="PANTHER" id="PTHR36437">
    <property type="entry name" value="GLYOXALASE/BLEOMYCIN RESISTANCE PROTEIN/DIOXYGENASE"/>
    <property type="match status" value="1"/>
</dbReference>
<dbReference type="EMBL" id="FNIG01000004">
    <property type="protein sequence ID" value="SDN39663.1"/>
    <property type="molecule type" value="Genomic_DNA"/>
</dbReference>
<dbReference type="InterPro" id="IPR037523">
    <property type="entry name" value="VOC_core"/>
</dbReference>
<dbReference type="PANTHER" id="PTHR36437:SF2">
    <property type="entry name" value="GLYOXALASE_BLEOMYCIN RESISTANCE PROTEIN_DIOXYGENASE"/>
    <property type="match status" value="1"/>
</dbReference>
<dbReference type="SUPFAM" id="SSF54593">
    <property type="entry name" value="Glyoxalase/Bleomycin resistance protein/Dihydroxybiphenyl dioxygenase"/>
    <property type="match status" value="1"/>
</dbReference>
<dbReference type="Pfam" id="PF00903">
    <property type="entry name" value="Glyoxalase"/>
    <property type="match status" value="1"/>
</dbReference>
<dbReference type="InterPro" id="IPR004360">
    <property type="entry name" value="Glyas_Fos-R_dOase_dom"/>
</dbReference>
<dbReference type="AlphaFoldDB" id="A0A1H0B2V9"/>
<dbReference type="Gene3D" id="3.10.180.10">
    <property type="entry name" value="2,3-Dihydroxybiphenyl 1,2-Dioxygenase, domain 1"/>
    <property type="match status" value="1"/>
</dbReference>
<dbReference type="Proteomes" id="UP000199334">
    <property type="component" value="Unassembled WGS sequence"/>
</dbReference>
<proteinExistence type="predicted"/>
<gene>
    <name evidence="2" type="ORF">SAMN05216498_2185</name>
</gene>
<protein>
    <submittedName>
        <fullName evidence="2">Lactoylglutathione lyase</fullName>
    </submittedName>
</protein>
<evidence type="ECO:0000259" key="1">
    <source>
        <dbReference type="PROSITE" id="PS51819"/>
    </source>
</evidence>
<reference evidence="2 3" key="1">
    <citation type="submission" date="2016-10" db="EMBL/GenBank/DDBJ databases">
        <authorList>
            <person name="de Groot N.N."/>
        </authorList>
    </citation>
    <scope>NUCLEOTIDE SEQUENCE [LARGE SCALE GENOMIC DNA]</scope>
    <source>
        <strain evidence="2 3">CGMCC 1.3442</strain>
    </source>
</reference>
<dbReference type="PROSITE" id="PS51819">
    <property type="entry name" value="VOC"/>
    <property type="match status" value="1"/>
</dbReference>
<accession>A0A1H0B2V9</accession>
<dbReference type="OrthoDB" id="3826308at2"/>
<evidence type="ECO:0000313" key="3">
    <source>
        <dbReference type="Proteomes" id="UP000199334"/>
    </source>
</evidence>
<dbReference type="InterPro" id="IPR029068">
    <property type="entry name" value="Glyas_Bleomycin-R_OHBP_Dase"/>
</dbReference>
<keyword evidence="3" id="KW-1185">Reference proteome</keyword>
<evidence type="ECO:0000313" key="2">
    <source>
        <dbReference type="EMBL" id="SDN39663.1"/>
    </source>
</evidence>
<sequence>MLDQVCVMTIRVKNLKESVHFYTEVLGFELSQQYGESIVSLKHPNIPLILEEHKDLDVQSQNNIVLAIKSENLVEDIEQLKTNGVHFAFQNPEPCPPGLYNVFKDPSGNQIELIEFSKVR</sequence>